<dbReference type="EMBL" id="CM042038">
    <property type="protein sequence ID" value="KAI3733262.1"/>
    <property type="molecule type" value="Genomic_DNA"/>
</dbReference>
<comment type="caution">
    <text evidence="1">The sequence shown here is derived from an EMBL/GenBank/DDBJ whole genome shotgun (WGS) entry which is preliminary data.</text>
</comment>
<proteinExistence type="predicted"/>
<accession>A0ACB9CG41</accession>
<protein>
    <submittedName>
        <fullName evidence="1">Uncharacterized protein</fullName>
    </submittedName>
</protein>
<reference evidence="1 2" key="2">
    <citation type="journal article" date="2022" name="Mol. Ecol. Resour.">
        <title>The genomes of chicory, endive, great burdock and yacon provide insights into Asteraceae paleo-polyploidization history and plant inulin production.</title>
        <authorList>
            <person name="Fan W."/>
            <person name="Wang S."/>
            <person name="Wang H."/>
            <person name="Wang A."/>
            <person name="Jiang F."/>
            <person name="Liu H."/>
            <person name="Zhao H."/>
            <person name="Xu D."/>
            <person name="Zhang Y."/>
        </authorList>
    </citation>
    <scope>NUCLEOTIDE SEQUENCE [LARGE SCALE GENOMIC DNA]</scope>
    <source>
        <strain evidence="2">cv. Yunnan</strain>
        <tissue evidence="1">Leaves</tissue>
    </source>
</reference>
<evidence type="ECO:0000313" key="2">
    <source>
        <dbReference type="Proteomes" id="UP001056120"/>
    </source>
</evidence>
<organism evidence="1 2">
    <name type="scientific">Smallanthus sonchifolius</name>
    <dbReference type="NCBI Taxonomy" id="185202"/>
    <lineage>
        <taxon>Eukaryota</taxon>
        <taxon>Viridiplantae</taxon>
        <taxon>Streptophyta</taxon>
        <taxon>Embryophyta</taxon>
        <taxon>Tracheophyta</taxon>
        <taxon>Spermatophyta</taxon>
        <taxon>Magnoliopsida</taxon>
        <taxon>eudicotyledons</taxon>
        <taxon>Gunneridae</taxon>
        <taxon>Pentapetalae</taxon>
        <taxon>asterids</taxon>
        <taxon>campanulids</taxon>
        <taxon>Asterales</taxon>
        <taxon>Asteraceae</taxon>
        <taxon>Asteroideae</taxon>
        <taxon>Heliantheae alliance</taxon>
        <taxon>Millerieae</taxon>
        <taxon>Smallanthus</taxon>
    </lineage>
</organism>
<gene>
    <name evidence="1" type="ORF">L1987_64482</name>
</gene>
<name>A0ACB9CG41_9ASTR</name>
<dbReference type="Proteomes" id="UP001056120">
    <property type="component" value="Linkage Group LG21"/>
</dbReference>
<sequence length="266" mass="30191">MAESFNENDSDYVDSSVVEAVEVKSSPDGFMIKMRDGRHLRCAHNNPQSGHLPDYAPHPAIVLKMEDETGLLLPIIVLEMPSVLLMAAIRNVQIARPTMYQVVWDMVDKMGYKVKLVRVTKRIHEAYFARLYLTKVDDETEFISFDLRPSDAINIAVRCKVPIQVNKFLAYSDGMKVVESAKPSVQGSSSDGLIFKELDRPSGHSCIETKEFNLVRNMLIAAVEERYRDAGGKMGWHNGGISSLNFDPRGTRRNRMMDLYIIWCWS</sequence>
<reference evidence="2" key="1">
    <citation type="journal article" date="2022" name="Mol. Ecol. Resour.">
        <title>The genomes of chicory, endive, great burdock and yacon provide insights into Asteraceae palaeo-polyploidization history and plant inulin production.</title>
        <authorList>
            <person name="Fan W."/>
            <person name="Wang S."/>
            <person name="Wang H."/>
            <person name="Wang A."/>
            <person name="Jiang F."/>
            <person name="Liu H."/>
            <person name="Zhao H."/>
            <person name="Xu D."/>
            <person name="Zhang Y."/>
        </authorList>
    </citation>
    <scope>NUCLEOTIDE SEQUENCE [LARGE SCALE GENOMIC DNA]</scope>
    <source>
        <strain evidence="2">cv. Yunnan</strain>
    </source>
</reference>
<keyword evidence="2" id="KW-1185">Reference proteome</keyword>
<evidence type="ECO:0000313" key="1">
    <source>
        <dbReference type="EMBL" id="KAI3733262.1"/>
    </source>
</evidence>